<evidence type="ECO:0000256" key="1">
    <source>
        <dbReference type="SAM" id="MobiDB-lite"/>
    </source>
</evidence>
<feature type="compositionally biased region" description="Basic and acidic residues" evidence="1">
    <location>
        <begin position="386"/>
        <end position="395"/>
    </location>
</feature>
<feature type="compositionally biased region" description="Basic and acidic residues" evidence="1">
    <location>
        <begin position="473"/>
        <end position="544"/>
    </location>
</feature>
<feature type="compositionally biased region" description="Low complexity" evidence="1">
    <location>
        <begin position="568"/>
        <end position="584"/>
    </location>
</feature>
<feature type="compositionally biased region" description="Basic and acidic residues" evidence="1">
    <location>
        <begin position="434"/>
        <end position="466"/>
    </location>
</feature>
<feature type="compositionally biased region" description="Basic and acidic residues" evidence="1">
    <location>
        <begin position="1105"/>
        <end position="1126"/>
    </location>
</feature>
<feature type="region of interest" description="Disordered" evidence="1">
    <location>
        <begin position="1055"/>
        <end position="1126"/>
    </location>
</feature>
<feature type="region of interest" description="Disordered" evidence="1">
    <location>
        <begin position="667"/>
        <end position="712"/>
    </location>
</feature>
<evidence type="ECO:0000313" key="2">
    <source>
        <dbReference type="EMBL" id="CAD8855962.1"/>
    </source>
</evidence>
<feature type="region of interest" description="Disordered" evidence="1">
    <location>
        <begin position="970"/>
        <end position="1041"/>
    </location>
</feature>
<feature type="compositionally biased region" description="Low complexity" evidence="1">
    <location>
        <begin position="869"/>
        <end position="890"/>
    </location>
</feature>
<feature type="compositionally biased region" description="Basic and acidic residues" evidence="1">
    <location>
        <begin position="303"/>
        <end position="315"/>
    </location>
</feature>
<feature type="compositionally biased region" description="Basic and acidic residues" evidence="1">
    <location>
        <begin position="909"/>
        <end position="930"/>
    </location>
</feature>
<feature type="region of interest" description="Disordered" evidence="1">
    <location>
        <begin position="566"/>
        <end position="644"/>
    </location>
</feature>
<feature type="compositionally biased region" description="Basic and acidic residues" evidence="1">
    <location>
        <begin position="798"/>
        <end position="808"/>
    </location>
</feature>
<accession>A0A7S1AJ57</accession>
<feature type="compositionally biased region" description="Polar residues" evidence="1">
    <location>
        <begin position="1060"/>
        <end position="1079"/>
    </location>
</feature>
<feature type="region of interest" description="Disordered" evidence="1">
    <location>
        <begin position="1"/>
        <end position="27"/>
    </location>
</feature>
<feature type="compositionally biased region" description="Basic residues" evidence="1">
    <location>
        <begin position="369"/>
        <end position="380"/>
    </location>
</feature>
<feature type="region of interest" description="Disordered" evidence="1">
    <location>
        <begin position="724"/>
        <end position="958"/>
    </location>
</feature>
<name>A0A7S1AJ57_NOCSC</name>
<feature type="compositionally biased region" description="Polar residues" evidence="1">
    <location>
        <begin position="405"/>
        <end position="415"/>
    </location>
</feature>
<feature type="compositionally biased region" description="Basic and acidic residues" evidence="1">
    <location>
        <begin position="351"/>
        <end position="368"/>
    </location>
</feature>
<feature type="compositionally biased region" description="Basic and acidic residues" evidence="1">
    <location>
        <begin position="65"/>
        <end position="80"/>
    </location>
</feature>
<feature type="compositionally biased region" description="Basic and acidic residues" evidence="1">
    <location>
        <begin position="1"/>
        <end position="16"/>
    </location>
</feature>
<proteinExistence type="predicted"/>
<feature type="compositionally biased region" description="Basic and acidic residues" evidence="1">
    <location>
        <begin position="733"/>
        <end position="786"/>
    </location>
</feature>
<feature type="compositionally biased region" description="Polar residues" evidence="1">
    <location>
        <begin position="265"/>
        <end position="282"/>
    </location>
</feature>
<feature type="region of interest" description="Disordered" evidence="1">
    <location>
        <begin position="41"/>
        <end position="80"/>
    </location>
</feature>
<feature type="compositionally biased region" description="Low complexity" evidence="1">
    <location>
        <begin position="988"/>
        <end position="1003"/>
    </location>
</feature>
<sequence>MARTLDGEFKRIESHSPRTSLRGRGPDAHFSCFRSDVGLGRAAPRSLSLGRPTQATVQRGSILRSESEHARPRRYDKDGRQHCVRWSRDDTGTRSSDLRRSMRFECTTPSCGTRGVTEQESENGDSRDSSVRPSPRGVYVWHGAEDRIAVSGASRSSSKRSRQPEAPSGGRVARGTLRATSSPHGAASGTDSHSQSTRPSRASSRSPSPGGASLRDHSGRGSSHSTPSRGSDKRAHSMHSSGGSRHGEARARVSLQSRSDHRSSGNDSRTQRTTCKAQSMGQHTEHGDRRPCRRPSQNYTQEDMLHDPEHDDMRPRMMERTCGSHRSLYSSCAHGAPPEFDDDAWCETRRSSRDADRRSVEMKEERCRSHSSLRKLHRSPQARVFQDSEHGERHLGNSLMRPSRCSLSRSETGNHSDAGGLVSLGDDELSEAPHMQRFDDPRHHRHDDQEVERLSSHNLREVERGRFSVTSAELREHARPRESTLRSPRPEAERPSSHAPKEAVSETRETGDRRTTEWSMFGDDHSSRPRTSLREPHPEDEPRQSRSLSWVERSLGLSHYDRGVADLSSHPSSSSDGHTSGFSSKEAVDLSVSRPVVSEGHEPLDECEGARSRSHGHSAGCDSPQVPLECASQSSRESSSRRWRRPDFRASLDVYVRGVDRHLRRFPSRGCSRSRHQEGAGSSRPSQSPIRGDRNSRADSLGRPSSRSRCGNLAALGCEPGVAGEASTQCWRDPGHRSAGDRERSEASLPGRRDCRNHSRVEHGEVRERSRSGDSSRHLTQHRDLRSTTARFGVEVPDDGHVLEDDWQRQTPPFPDEPHRIPNPRHHTQHDRRDRDTRREHDPDNSCPEVRSYLAPCLHAPNSRRHQTSRPPRSLSTPRSVQGSQGRSRGSNGGHFLREELWEPASSERPQRSHATDEADDRRRSLDHESMSPCSKRFFQDPRHGRSRARHVSALSHSVTEMPHCRAAHASVYSGKTTRPRAFSAEPTTGRSSTSSESAGTWSPRDVQRAETSQCRGRRSLADDDARRHTAQGKVERTPSNEIYKRVFRAFSHEPCTRHAGSSRQSPGLSKETPSTTDNLPDDSGDDLRWADLSSESAPSGRGRVHAEVDQSRDNSRSGSDRRPHKSVEGWLYSRARCRFTRRRDATYVGVQVNASLKSPPPGATFMLCDVDQAPVAMLFQRCDEMLTESGVPAAAADLVELVLDLGACFALHCRIFLESGKVAHIDDSPALLCIGVRLVEVLDVLVAPEETCHTLESCATGRRTQNTAMQVVPVALFRSGGFVSTSIDIINGKYRRRLEDIGADVLADELEFHAALIVRLVLSWDPPLGAAHPATMFLAMNGHHVLSSYGTSLTISGLSVKGGSPVVANFGMLAVVLDALHLSLRKSSVSKLDLLKGRGFRGDPARRGTCPLEGIAPIVPFALEVLRRVAIESSQKGNNNRNFHAAAALDAAVAAAIALLAVMGLPSASQIGGGDVPLQVAQSLGRLLERQPPTVRLLQALRHIVARSSQPVPWLPGSGNQQHRKLCQALAAEEVIPLCIGGCHRLLAGHDDLDSSEEGDPNSLIAAVRSATHGTLRMITMFEHLEVIVDEVSGAGGAAQLGQLRSLREQCGGSEESRRMRPPFLQNLEHLRRAIRETCIAPRWRG</sequence>
<reference evidence="2" key="1">
    <citation type="submission" date="2021-01" db="EMBL/GenBank/DDBJ databases">
        <authorList>
            <person name="Corre E."/>
            <person name="Pelletier E."/>
            <person name="Niang G."/>
            <person name="Scheremetjew M."/>
            <person name="Finn R."/>
            <person name="Kale V."/>
            <person name="Holt S."/>
            <person name="Cochrane G."/>
            <person name="Meng A."/>
            <person name="Brown T."/>
            <person name="Cohen L."/>
        </authorList>
    </citation>
    <scope>NUCLEOTIDE SEQUENCE</scope>
</reference>
<feature type="compositionally biased region" description="Low complexity" evidence="1">
    <location>
        <begin position="192"/>
        <end position="213"/>
    </location>
</feature>
<feature type="region of interest" description="Disordered" evidence="1">
    <location>
        <begin position="351"/>
        <end position="549"/>
    </location>
</feature>
<protein>
    <submittedName>
        <fullName evidence="2">Uncharacterized protein</fullName>
    </submittedName>
</protein>
<feature type="compositionally biased region" description="Polar residues" evidence="1">
    <location>
        <begin position="220"/>
        <end position="229"/>
    </location>
</feature>
<feature type="compositionally biased region" description="Basic and acidic residues" evidence="1">
    <location>
        <begin position="1020"/>
        <end position="1041"/>
    </location>
</feature>
<organism evidence="2">
    <name type="scientific">Noctiluca scintillans</name>
    <name type="common">Sea sparkle</name>
    <name type="synonym">Red tide dinoflagellate</name>
    <dbReference type="NCBI Taxonomy" id="2966"/>
    <lineage>
        <taxon>Eukaryota</taxon>
        <taxon>Sar</taxon>
        <taxon>Alveolata</taxon>
        <taxon>Dinophyceae</taxon>
        <taxon>Noctilucales</taxon>
        <taxon>Noctilucaceae</taxon>
        <taxon>Noctiluca</taxon>
    </lineage>
</organism>
<dbReference type="EMBL" id="HBFQ01042800">
    <property type="protein sequence ID" value="CAD8855962.1"/>
    <property type="molecule type" value="Transcribed_RNA"/>
</dbReference>
<feature type="region of interest" description="Disordered" evidence="1">
    <location>
        <begin position="106"/>
        <end position="315"/>
    </location>
</feature>
<gene>
    <name evidence="2" type="ORF">NSCI0253_LOCUS30314</name>
</gene>
<feature type="compositionally biased region" description="Basic and acidic residues" evidence="1">
    <location>
        <begin position="599"/>
        <end position="611"/>
    </location>
</feature>
<feature type="compositionally biased region" description="Basic and acidic residues" evidence="1">
    <location>
        <begin position="831"/>
        <end position="844"/>
    </location>
</feature>